<dbReference type="AlphaFoldDB" id="A0A6N6MD07"/>
<organism evidence="1 2">
    <name type="scientific">Pseudotamlana haliotis</name>
    <dbReference type="NCBI Taxonomy" id="2614804"/>
    <lineage>
        <taxon>Bacteria</taxon>
        <taxon>Pseudomonadati</taxon>
        <taxon>Bacteroidota</taxon>
        <taxon>Flavobacteriia</taxon>
        <taxon>Flavobacteriales</taxon>
        <taxon>Flavobacteriaceae</taxon>
        <taxon>Pseudotamlana</taxon>
    </lineage>
</organism>
<dbReference type="NCBIfam" id="NF033487">
    <property type="entry name" value="Lacal_2735_fam"/>
    <property type="match status" value="1"/>
</dbReference>
<sequence>MNTSYIKSQQNLLIRKYKKLMEQAYNFSQIDAALSDILEFKAIKLLNELNRLNYLSTNQLSYCRI</sequence>
<name>A0A6N6MD07_9FLAO</name>
<evidence type="ECO:0000313" key="1">
    <source>
        <dbReference type="EMBL" id="KAB1067198.1"/>
    </source>
</evidence>
<dbReference type="Proteomes" id="UP000441333">
    <property type="component" value="Unassembled WGS sequence"/>
</dbReference>
<accession>A0A6N6MD07</accession>
<gene>
    <name evidence="1" type="ORF">F6U93_12330</name>
</gene>
<proteinExistence type="predicted"/>
<keyword evidence="2" id="KW-1185">Reference proteome</keyword>
<evidence type="ECO:0000313" key="2">
    <source>
        <dbReference type="Proteomes" id="UP000441333"/>
    </source>
</evidence>
<dbReference type="InterPro" id="IPR045493">
    <property type="entry name" value="DUF6435"/>
</dbReference>
<protein>
    <submittedName>
        <fullName evidence="1">Lacal_2735 family protein</fullName>
    </submittedName>
</protein>
<dbReference type="RefSeq" id="WP_150940249.1">
    <property type="nucleotide sequence ID" value="NZ_WAAT01000050.1"/>
</dbReference>
<dbReference type="EMBL" id="WAAT01000050">
    <property type="protein sequence ID" value="KAB1067198.1"/>
    <property type="molecule type" value="Genomic_DNA"/>
</dbReference>
<reference evidence="1 2" key="1">
    <citation type="submission" date="2019-09" db="EMBL/GenBank/DDBJ databases">
        <authorList>
            <person name="Cao W.R."/>
        </authorList>
    </citation>
    <scope>NUCLEOTIDE SEQUENCE [LARGE SCALE GENOMIC DNA]</scope>
    <source>
        <strain evidence="1 2">B1N29</strain>
    </source>
</reference>
<comment type="caution">
    <text evidence="1">The sequence shown here is derived from an EMBL/GenBank/DDBJ whole genome shotgun (WGS) entry which is preliminary data.</text>
</comment>